<comment type="caution">
    <text evidence="1">The sequence shown here is derived from an EMBL/GenBank/DDBJ whole genome shotgun (WGS) entry which is preliminary data.</text>
</comment>
<dbReference type="Gene3D" id="3.30.70.260">
    <property type="match status" value="1"/>
</dbReference>
<organism evidence="1 2">
    <name type="scientific">Coccomyxa viridis</name>
    <dbReference type="NCBI Taxonomy" id="1274662"/>
    <lineage>
        <taxon>Eukaryota</taxon>
        <taxon>Viridiplantae</taxon>
        <taxon>Chlorophyta</taxon>
        <taxon>core chlorophytes</taxon>
        <taxon>Trebouxiophyceae</taxon>
        <taxon>Trebouxiophyceae incertae sedis</taxon>
        <taxon>Coccomyxaceae</taxon>
        <taxon>Coccomyxa</taxon>
    </lineage>
</organism>
<reference evidence="1 2" key="1">
    <citation type="submission" date="2024-06" db="EMBL/GenBank/DDBJ databases">
        <authorList>
            <person name="Kraege A."/>
            <person name="Thomma B."/>
        </authorList>
    </citation>
    <scope>NUCLEOTIDE SEQUENCE [LARGE SCALE GENOMIC DNA]</scope>
</reference>
<dbReference type="Pfam" id="PF04359">
    <property type="entry name" value="DUF493"/>
    <property type="match status" value="1"/>
</dbReference>
<sequence length="134" mass="14759">MDARGRPNQADALTQSLSSVSNKTGRIAQTRNFVLGTDNSEASWRALDEQVNTYPGPRNFKAIGVGGEEFVQAMRAAVESVLGSPLHEQCIQQRPSAKGSYVSVTLGPVVVQNTDQVVDIYAAMRRDERLKWYM</sequence>
<dbReference type="InterPro" id="IPR027471">
    <property type="entry name" value="YbeD-like_sf"/>
</dbReference>
<accession>A0ABP1FI54</accession>
<dbReference type="Proteomes" id="UP001497392">
    <property type="component" value="Unassembled WGS sequence"/>
</dbReference>
<keyword evidence="2" id="KW-1185">Reference proteome</keyword>
<dbReference type="PANTHER" id="PTHR34782:SF1">
    <property type="entry name" value="PHOSPHORIBOSYLFORMYLGLYCINAMIDINE SYNTHASE"/>
    <property type="match status" value="1"/>
</dbReference>
<gene>
    <name evidence="1" type="primary">g1507</name>
    <name evidence="1" type="ORF">VP750_LOCUS1292</name>
</gene>
<dbReference type="SUPFAM" id="SSF117991">
    <property type="entry name" value="YbeD/HP0495-like"/>
    <property type="match status" value="1"/>
</dbReference>
<evidence type="ECO:0000313" key="2">
    <source>
        <dbReference type="Proteomes" id="UP001497392"/>
    </source>
</evidence>
<dbReference type="PANTHER" id="PTHR34782">
    <property type="entry name" value="PHOSPHORIBOSYLFORMYLGLYCINAMIDINE SYNTHASE"/>
    <property type="match status" value="1"/>
</dbReference>
<proteinExistence type="predicted"/>
<dbReference type="EMBL" id="CAXHTA020000002">
    <property type="protein sequence ID" value="CAL5219633.1"/>
    <property type="molecule type" value="Genomic_DNA"/>
</dbReference>
<protein>
    <submittedName>
        <fullName evidence="1">G1507 protein</fullName>
    </submittedName>
</protein>
<dbReference type="InterPro" id="IPR007454">
    <property type="entry name" value="UPF0250_YbeD-like"/>
</dbReference>
<name>A0ABP1FI54_9CHLO</name>
<evidence type="ECO:0000313" key="1">
    <source>
        <dbReference type="EMBL" id="CAL5219633.1"/>
    </source>
</evidence>